<dbReference type="GO" id="GO:0005524">
    <property type="term" value="F:ATP binding"/>
    <property type="evidence" value="ECO:0007669"/>
    <property type="project" value="UniProtKB-KW"/>
</dbReference>
<evidence type="ECO:0000256" key="1">
    <source>
        <dbReference type="ARBA" id="ARBA00004637"/>
    </source>
</evidence>
<name>G3B6A0_CANTC</name>
<feature type="domain" description="Tim44-like" evidence="13">
    <location>
        <begin position="79"/>
        <end position="233"/>
    </location>
</feature>
<evidence type="ECO:0000256" key="7">
    <source>
        <dbReference type="ARBA" id="ARBA00022927"/>
    </source>
</evidence>
<proteinExistence type="inferred from homology"/>
<dbReference type="SMART" id="SM00978">
    <property type="entry name" value="Tim44"/>
    <property type="match status" value="1"/>
</dbReference>
<dbReference type="HOGENOM" id="CLU_115978_0_0_1"/>
<dbReference type="Pfam" id="PF04280">
    <property type="entry name" value="Tim44"/>
    <property type="match status" value="1"/>
</dbReference>
<evidence type="ECO:0000256" key="2">
    <source>
        <dbReference type="ARBA" id="ARBA00009597"/>
    </source>
</evidence>
<keyword evidence="3" id="KW-0813">Transport</keyword>
<evidence type="ECO:0000256" key="6">
    <source>
        <dbReference type="ARBA" id="ARBA00022840"/>
    </source>
</evidence>
<evidence type="ECO:0000256" key="10">
    <source>
        <dbReference type="ARBA" id="ARBA00023128"/>
    </source>
</evidence>
<dbReference type="PANTHER" id="PTHR10721:SF1">
    <property type="entry name" value="MITOCHONDRIAL IMPORT INNER MEMBRANE TRANSLOCASE SUBUNIT TIM44"/>
    <property type="match status" value="1"/>
</dbReference>
<keyword evidence="8" id="KW-0809">Transit peptide</keyword>
<protein>
    <recommendedName>
        <fullName evidence="12">Mitochondrial import inner membrane translocase subunit TIM44</fullName>
    </recommendedName>
</protein>
<gene>
    <name evidence="14" type="ORF">CANTEDRAFT_114726</name>
</gene>
<keyword evidence="5" id="KW-0999">Mitochondrion inner membrane</keyword>
<evidence type="ECO:0000256" key="12">
    <source>
        <dbReference type="ARBA" id="ARBA00074309"/>
    </source>
</evidence>
<dbReference type="InterPro" id="IPR007379">
    <property type="entry name" value="Tim44-like_dom"/>
</dbReference>
<keyword evidence="6" id="KW-0067">ATP-binding</keyword>
<accession>G3B6A0</accession>
<dbReference type="Proteomes" id="UP000000707">
    <property type="component" value="Unassembled WGS sequence"/>
</dbReference>
<dbReference type="GO" id="GO:0051087">
    <property type="term" value="F:protein-folding chaperone binding"/>
    <property type="evidence" value="ECO:0007669"/>
    <property type="project" value="TreeGrafter"/>
</dbReference>
<dbReference type="PANTHER" id="PTHR10721">
    <property type="entry name" value="MITOCHONDRIAL IMPORT INNER MEMBRANE TRANSLOCASE SUBUNIT TIM44"/>
    <property type="match status" value="1"/>
</dbReference>
<comment type="similarity">
    <text evidence="2">Belongs to the Tim44 family.</text>
</comment>
<dbReference type="InterPro" id="IPR032710">
    <property type="entry name" value="NTF2-like_dom_sf"/>
</dbReference>
<organism evidence="15">
    <name type="scientific">Candida tenuis (strain ATCC 10573 / BCRC 21748 / CBS 615 / JCM 9827 / NBRC 10315 / NRRL Y-1498 / VKM Y-70)</name>
    <name type="common">Yeast</name>
    <name type="synonym">Yamadazyma tenuis</name>
    <dbReference type="NCBI Taxonomy" id="590646"/>
    <lineage>
        <taxon>Eukaryota</taxon>
        <taxon>Fungi</taxon>
        <taxon>Dikarya</taxon>
        <taxon>Ascomycota</taxon>
        <taxon>Saccharomycotina</taxon>
        <taxon>Pichiomycetes</taxon>
        <taxon>Debaryomycetaceae</taxon>
        <taxon>Yamadazyma</taxon>
    </lineage>
</organism>
<dbReference type="OrthoDB" id="10265990at2759"/>
<dbReference type="FunFam" id="3.10.450.240:FF:000002">
    <property type="entry name" value="Mitochondrial import inner membrane translocase subunit TIM44"/>
    <property type="match status" value="1"/>
</dbReference>
<evidence type="ECO:0000256" key="4">
    <source>
        <dbReference type="ARBA" id="ARBA00022741"/>
    </source>
</evidence>
<evidence type="ECO:0000313" key="15">
    <source>
        <dbReference type="Proteomes" id="UP000000707"/>
    </source>
</evidence>
<dbReference type="AlphaFoldDB" id="G3B6A0"/>
<dbReference type="InterPro" id="IPR039544">
    <property type="entry name" value="Tim44-like"/>
</dbReference>
<sequence>MWKPLSKDEENVRTELVATEHKATGPSFDDKWENFKLKNPIGKVFVLVKERWDESENGLISLIRTIVEKVVGFFAETEQAKVVRQFKQMDPSFRLTDFQKTLTNYIVPELLDAYVKNDEEILKNWLSEAPFNVWKATNKQFVQQGVFSDSKILDLRGVEVVTCKLLQPSDVPVIVVSCRAQEIHLYRNIKTGKVAAGTEDNIQLSTYALVLTRNPEEFHNEVTDGWKVLEFARGGSRPFH</sequence>
<evidence type="ECO:0000313" key="14">
    <source>
        <dbReference type="EMBL" id="EGV63662.1"/>
    </source>
</evidence>
<evidence type="ECO:0000256" key="3">
    <source>
        <dbReference type="ARBA" id="ARBA00022448"/>
    </source>
</evidence>
<dbReference type="GO" id="GO:0005743">
    <property type="term" value="C:mitochondrial inner membrane"/>
    <property type="evidence" value="ECO:0007669"/>
    <property type="project" value="UniProtKB-SubCell"/>
</dbReference>
<dbReference type="EMBL" id="GL996524">
    <property type="protein sequence ID" value="EGV63662.1"/>
    <property type="molecule type" value="Genomic_DNA"/>
</dbReference>
<evidence type="ECO:0000256" key="8">
    <source>
        <dbReference type="ARBA" id="ARBA00022946"/>
    </source>
</evidence>
<evidence type="ECO:0000256" key="5">
    <source>
        <dbReference type="ARBA" id="ARBA00022792"/>
    </source>
</evidence>
<keyword evidence="10" id="KW-0496">Mitochondrion</keyword>
<dbReference type="GO" id="GO:0030150">
    <property type="term" value="P:protein import into mitochondrial matrix"/>
    <property type="evidence" value="ECO:0007669"/>
    <property type="project" value="TreeGrafter"/>
</dbReference>
<evidence type="ECO:0000259" key="13">
    <source>
        <dbReference type="SMART" id="SM00978"/>
    </source>
</evidence>
<reference evidence="14 15" key="1">
    <citation type="journal article" date="2011" name="Proc. Natl. Acad. Sci. U.S.A.">
        <title>Comparative genomics of xylose-fermenting fungi for enhanced biofuel production.</title>
        <authorList>
            <person name="Wohlbach D.J."/>
            <person name="Kuo A."/>
            <person name="Sato T.K."/>
            <person name="Potts K.M."/>
            <person name="Salamov A.A."/>
            <person name="LaButti K.M."/>
            <person name="Sun H."/>
            <person name="Clum A."/>
            <person name="Pangilinan J.L."/>
            <person name="Lindquist E.A."/>
            <person name="Lucas S."/>
            <person name="Lapidus A."/>
            <person name="Jin M."/>
            <person name="Gunawan C."/>
            <person name="Balan V."/>
            <person name="Dale B.E."/>
            <person name="Jeffries T.W."/>
            <person name="Zinkel R."/>
            <person name="Barry K.W."/>
            <person name="Grigoriev I.V."/>
            <person name="Gasch A.P."/>
        </authorList>
    </citation>
    <scope>NUCLEOTIDE SEQUENCE [LARGE SCALE GENOMIC DNA]</scope>
    <source>
        <strain evidence="15">ATCC 10573 / BCRC 21748 / CBS 615 / JCM 9827 / NBRC 10315 / NRRL Y-1498 / VKM Y-70</strain>
    </source>
</reference>
<keyword evidence="7" id="KW-0653">Protein transport</keyword>
<evidence type="ECO:0000256" key="9">
    <source>
        <dbReference type="ARBA" id="ARBA00023010"/>
    </source>
</evidence>
<keyword evidence="11" id="KW-0472">Membrane</keyword>
<comment type="subcellular location">
    <subcellularLocation>
        <location evidence="1">Mitochondrion inner membrane</location>
        <topology evidence="1">Peripheral membrane protein</topology>
    </subcellularLocation>
</comment>
<dbReference type="Gene3D" id="3.10.450.240">
    <property type="match status" value="1"/>
</dbReference>
<keyword evidence="4" id="KW-0547">Nucleotide-binding</keyword>
<dbReference type="SUPFAM" id="SSF54427">
    <property type="entry name" value="NTF2-like"/>
    <property type="match status" value="1"/>
</dbReference>
<keyword evidence="9" id="KW-0811">Translocation</keyword>
<evidence type="ECO:0000256" key="11">
    <source>
        <dbReference type="ARBA" id="ARBA00023136"/>
    </source>
</evidence>
<keyword evidence="15" id="KW-1185">Reference proteome</keyword>